<proteinExistence type="predicted"/>
<accession>A0A5R8P940</accession>
<evidence type="ECO:0000313" key="3">
    <source>
        <dbReference type="Proteomes" id="UP000308349"/>
    </source>
</evidence>
<protein>
    <submittedName>
        <fullName evidence="2">Uncharacterized protein</fullName>
    </submittedName>
</protein>
<sequence>MSEPTDATARDFAARFAFPVATGMWAVLACMDGQPDRAHELMRQIRDWTPGIPGRWRPLIDSQMKFQAELHRIAVNSHRDNLDQMWSQNELADGLRELAQKIVPASGSDSAVAALDRYSSWVAKRDTAFNSGLPGQFKQPHPWTTDPLGSEPEAWAALTLTLWLCRQPQVIGETAIRLREDILFGALGWQAAADNRPKPEEISDHEARRLLLAAFRGEDIFEIPTNPDRQREHHLNILSVVRQWMYEHPSSTEPTTEELIGLRRRIQTDALGWPVPGPNAFSDVIDADAPPPTGEQVDAIELLGLQLLNAVITGEDATAGDVVTEIDRRGELGYWLAWRAIQDMGGMWINQMWDTARPTATTLLPGVMAIIDRVVPESKRTAVKLAYTPVIAEFVDSKGGDLYPIPTSDVEADLWLIAAFSAWCADQPAVDPTRARDQLAGSIAYLQRADRACAADADLEQIVTAQRLLHGIIPAADVARLRGLLLADGVDTGWVVRKTAQMATAARDAAAGDRDALHQIHRLNGILQQSVASLPATAKPQRSASPQEQAERRQRERQLRNRKRKKKR</sequence>
<dbReference type="RefSeq" id="WP_138457981.1">
    <property type="nucleotide sequence ID" value="NZ_VBUU01000029.1"/>
</dbReference>
<organism evidence="2 3">
    <name type="scientific">Nocardia cyriacigeorgica</name>
    <dbReference type="NCBI Taxonomy" id="135487"/>
    <lineage>
        <taxon>Bacteria</taxon>
        <taxon>Bacillati</taxon>
        <taxon>Actinomycetota</taxon>
        <taxon>Actinomycetes</taxon>
        <taxon>Mycobacteriales</taxon>
        <taxon>Nocardiaceae</taxon>
        <taxon>Nocardia</taxon>
    </lineage>
</organism>
<reference evidence="2 3" key="1">
    <citation type="submission" date="2019-05" db="EMBL/GenBank/DDBJ databases">
        <title>Genomes sequences of two Nocardia cyriacigeorgica environmental isolates, type strains Nocardia asteroides ATCC 19247 and Nocardia cyriacigeorgica DSM 44484.</title>
        <authorList>
            <person name="Vautrin F."/>
            <person name="Bergeron E."/>
            <person name="Dubost A."/>
            <person name="Abrouk D."/>
            <person name="Rodriguez Nava V."/>
            <person name="Pujic P."/>
        </authorList>
    </citation>
    <scope>NUCLEOTIDE SEQUENCE [LARGE SCALE GENOMIC DNA]</scope>
    <source>
        <strain evidence="2 3">EML 1456</strain>
    </source>
</reference>
<evidence type="ECO:0000313" key="2">
    <source>
        <dbReference type="EMBL" id="TLG01782.1"/>
    </source>
</evidence>
<dbReference type="Proteomes" id="UP000308349">
    <property type="component" value="Unassembled WGS sequence"/>
</dbReference>
<comment type="caution">
    <text evidence="2">The sequence shown here is derived from an EMBL/GenBank/DDBJ whole genome shotgun (WGS) entry which is preliminary data.</text>
</comment>
<gene>
    <name evidence="2" type="ORF">FEK35_23265</name>
</gene>
<dbReference type="AlphaFoldDB" id="A0A5R8P940"/>
<evidence type="ECO:0000256" key="1">
    <source>
        <dbReference type="SAM" id="MobiDB-lite"/>
    </source>
</evidence>
<feature type="compositionally biased region" description="Basic and acidic residues" evidence="1">
    <location>
        <begin position="549"/>
        <end position="559"/>
    </location>
</feature>
<dbReference type="EMBL" id="VBUU01000029">
    <property type="protein sequence ID" value="TLG01782.1"/>
    <property type="molecule type" value="Genomic_DNA"/>
</dbReference>
<name>A0A5R8P940_9NOCA</name>
<feature type="region of interest" description="Disordered" evidence="1">
    <location>
        <begin position="531"/>
        <end position="568"/>
    </location>
</feature>